<evidence type="ECO:0000256" key="1">
    <source>
        <dbReference type="SAM" id="MobiDB-lite"/>
    </source>
</evidence>
<evidence type="ECO:0000313" key="4">
    <source>
        <dbReference type="EMBL" id="SDS85261.1"/>
    </source>
</evidence>
<dbReference type="OrthoDB" id="3297425at2"/>
<dbReference type="AlphaFoldDB" id="A0A1H1VLK1"/>
<accession>A0A1H1VLK1</accession>
<gene>
    <name evidence="4" type="ORF">SAMN04489716_1794</name>
</gene>
<dbReference type="Pfam" id="PF14016">
    <property type="entry name" value="DUF4232"/>
    <property type="match status" value="1"/>
</dbReference>
<feature type="signal peptide" evidence="2">
    <location>
        <begin position="1"/>
        <end position="26"/>
    </location>
</feature>
<protein>
    <recommendedName>
        <fullName evidence="3">DUF4232 domain-containing protein</fullName>
    </recommendedName>
</protein>
<evidence type="ECO:0000259" key="3">
    <source>
        <dbReference type="Pfam" id="PF14016"/>
    </source>
</evidence>
<proteinExistence type="predicted"/>
<keyword evidence="2" id="KW-0732">Signal</keyword>
<feature type="chain" id="PRO_5009263424" description="DUF4232 domain-containing protein" evidence="2">
    <location>
        <begin position="27"/>
        <end position="210"/>
    </location>
</feature>
<keyword evidence="5" id="KW-1185">Reference proteome</keyword>
<name>A0A1H1VLK1_9ACTN</name>
<evidence type="ECO:0000313" key="5">
    <source>
        <dbReference type="Proteomes" id="UP000198688"/>
    </source>
</evidence>
<reference evidence="4 5" key="1">
    <citation type="submission" date="2016-10" db="EMBL/GenBank/DDBJ databases">
        <authorList>
            <person name="de Groot N.N."/>
        </authorList>
    </citation>
    <scope>NUCLEOTIDE SEQUENCE [LARGE SCALE GENOMIC DNA]</scope>
    <source>
        <strain evidence="4 5">DSM 43941</strain>
    </source>
</reference>
<organism evidence="4 5">
    <name type="scientific">Actinoplanes derwentensis</name>
    <dbReference type="NCBI Taxonomy" id="113562"/>
    <lineage>
        <taxon>Bacteria</taxon>
        <taxon>Bacillati</taxon>
        <taxon>Actinomycetota</taxon>
        <taxon>Actinomycetes</taxon>
        <taxon>Micromonosporales</taxon>
        <taxon>Micromonosporaceae</taxon>
        <taxon>Actinoplanes</taxon>
    </lineage>
</organism>
<evidence type="ECO:0000256" key="2">
    <source>
        <dbReference type="SAM" id="SignalP"/>
    </source>
</evidence>
<dbReference type="Proteomes" id="UP000198688">
    <property type="component" value="Chromosome I"/>
</dbReference>
<feature type="domain" description="DUF4232" evidence="3">
    <location>
        <begin position="66"/>
        <end position="196"/>
    </location>
</feature>
<sequence length="210" mass="21615">MGTRTMRFALLGAMSAGVVFTQQACADGTAVEPVAAPAASETTAATAASPSETESTSPDEGAVPVCKTADLEANITLQPDSTGDTRKGLVTLTNKSDIECGVHGRAAIALKNPADEVVDVPTENVEEPGESIRTALKSGSSVYQGIKWTICDKGDSTCGAGNTLVFSLDGSTDAKPAKLSNFPAPEKNEITMKSLQIGTIQPSRQGVVAW</sequence>
<dbReference type="InterPro" id="IPR025326">
    <property type="entry name" value="DUF4232"/>
</dbReference>
<dbReference type="EMBL" id="LT629758">
    <property type="protein sequence ID" value="SDS85261.1"/>
    <property type="molecule type" value="Genomic_DNA"/>
</dbReference>
<feature type="compositionally biased region" description="Low complexity" evidence="1">
    <location>
        <begin position="41"/>
        <end position="58"/>
    </location>
</feature>
<feature type="region of interest" description="Disordered" evidence="1">
    <location>
        <begin position="41"/>
        <end position="63"/>
    </location>
</feature>
<dbReference type="RefSeq" id="WP_157751416.1">
    <property type="nucleotide sequence ID" value="NZ_BOMJ01000011.1"/>
</dbReference>